<accession>A0AA36CKS3</accession>
<feature type="non-terminal residue" evidence="1">
    <location>
        <position position="1"/>
    </location>
</feature>
<sequence length="95" mass="10577">MPVKIAILADEGKQKKNTRIWMTRRIVLVWSGTGNVADSKKRGLFIKPASKVIVRFAIMINHAENCGWELIDDHGPGMVIVDLNGRINKCPAILP</sequence>
<dbReference type="Gene3D" id="3.30.1370.30">
    <property type="match status" value="1"/>
</dbReference>
<organism evidence="1 2">
    <name type="scientific">Mesorhabditis spiculigera</name>
    <dbReference type="NCBI Taxonomy" id="96644"/>
    <lineage>
        <taxon>Eukaryota</taxon>
        <taxon>Metazoa</taxon>
        <taxon>Ecdysozoa</taxon>
        <taxon>Nematoda</taxon>
        <taxon>Chromadorea</taxon>
        <taxon>Rhabditida</taxon>
        <taxon>Rhabditina</taxon>
        <taxon>Rhabditomorpha</taxon>
        <taxon>Rhabditoidea</taxon>
        <taxon>Rhabditidae</taxon>
        <taxon>Mesorhabditinae</taxon>
        <taxon>Mesorhabditis</taxon>
    </lineage>
</organism>
<dbReference type="AlphaFoldDB" id="A0AA36CKS3"/>
<evidence type="ECO:0000313" key="2">
    <source>
        <dbReference type="Proteomes" id="UP001177023"/>
    </source>
</evidence>
<evidence type="ECO:0000313" key="1">
    <source>
        <dbReference type="EMBL" id="CAJ0570908.1"/>
    </source>
</evidence>
<protein>
    <submittedName>
        <fullName evidence="1">Uncharacterized protein</fullName>
    </submittedName>
</protein>
<reference evidence="1" key="1">
    <citation type="submission" date="2023-06" db="EMBL/GenBank/DDBJ databases">
        <authorList>
            <person name="Delattre M."/>
        </authorList>
    </citation>
    <scope>NUCLEOTIDE SEQUENCE</scope>
    <source>
        <strain evidence="1">AF72</strain>
    </source>
</reference>
<name>A0AA36CKS3_9BILA</name>
<proteinExistence type="predicted"/>
<comment type="caution">
    <text evidence="1">The sequence shown here is derived from an EMBL/GenBank/DDBJ whole genome shotgun (WGS) entry which is preliminary data.</text>
</comment>
<keyword evidence="2" id="KW-1185">Reference proteome</keyword>
<dbReference type="EMBL" id="CATQJA010002503">
    <property type="protein sequence ID" value="CAJ0570908.1"/>
    <property type="molecule type" value="Genomic_DNA"/>
</dbReference>
<dbReference type="Proteomes" id="UP001177023">
    <property type="component" value="Unassembled WGS sequence"/>
</dbReference>
<gene>
    <name evidence="1" type="ORF">MSPICULIGERA_LOCUS9340</name>
</gene>